<reference evidence="6 7" key="1">
    <citation type="submission" date="2023-11" db="EMBL/GenBank/DDBJ databases">
        <title>A Novel Polar Bacteriovorax (B. antarcticus) Isolated from the Biocrust in Antarctica.</title>
        <authorList>
            <person name="Mun W."/>
            <person name="Choi S.Y."/>
            <person name="Mitchell R.J."/>
        </authorList>
    </citation>
    <scope>NUCLEOTIDE SEQUENCE [LARGE SCALE GENOMIC DNA]</scope>
    <source>
        <strain evidence="6 7">PP10</strain>
    </source>
</reference>
<dbReference type="PANTHER" id="PTHR43531:SF11">
    <property type="entry name" value="METHYL-ACCEPTING CHEMOTAXIS PROTEIN 3"/>
    <property type="match status" value="1"/>
</dbReference>
<evidence type="ECO:0000313" key="6">
    <source>
        <dbReference type="EMBL" id="MEA9357798.1"/>
    </source>
</evidence>
<evidence type="ECO:0000256" key="2">
    <source>
        <dbReference type="ARBA" id="ARBA00029447"/>
    </source>
</evidence>
<dbReference type="SUPFAM" id="SSF58104">
    <property type="entry name" value="Methyl-accepting chemotaxis protein (MCP) signaling domain"/>
    <property type="match status" value="1"/>
</dbReference>
<gene>
    <name evidence="6" type="ORF">SHI21_16320</name>
</gene>
<dbReference type="EMBL" id="JAYGJQ010000002">
    <property type="protein sequence ID" value="MEA9357798.1"/>
    <property type="molecule type" value="Genomic_DNA"/>
</dbReference>
<keyword evidence="4" id="KW-0812">Transmembrane</keyword>
<evidence type="ECO:0000256" key="4">
    <source>
        <dbReference type="SAM" id="Phobius"/>
    </source>
</evidence>
<name>A0ABU5VXL0_9BACT</name>
<dbReference type="PROSITE" id="PS50111">
    <property type="entry name" value="CHEMOTAXIS_TRANSDUC_2"/>
    <property type="match status" value="1"/>
</dbReference>
<organism evidence="6 7">
    <name type="scientific">Bacteriovorax antarcticus</name>
    <dbReference type="NCBI Taxonomy" id="3088717"/>
    <lineage>
        <taxon>Bacteria</taxon>
        <taxon>Pseudomonadati</taxon>
        <taxon>Bdellovibrionota</taxon>
        <taxon>Bacteriovoracia</taxon>
        <taxon>Bacteriovoracales</taxon>
        <taxon>Bacteriovoracaceae</taxon>
        <taxon>Bacteriovorax</taxon>
    </lineage>
</organism>
<dbReference type="Gene3D" id="1.10.287.950">
    <property type="entry name" value="Methyl-accepting chemotaxis protein"/>
    <property type="match status" value="1"/>
</dbReference>
<comment type="caution">
    <text evidence="6">The sequence shown here is derived from an EMBL/GenBank/DDBJ whole genome shotgun (WGS) entry which is preliminary data.</text>
</comment>
<feature type="transmembrane region" description="Helical" evidence="4">
    <location>
        <begin position="12"/>
        <end position="31"/>
    </location>
</feature>
<protein>
    <submittedName>
        <fullName evidence="6">Methyl-accepting chemotaxis protein</fullName>
    </submittedName>
</protein>
<evidence type="ECO:0000256" key="1">
    <source>
        <dbReference type="ARBA" id="ARBA00022500"/>
    </source>
</evidence>
<feature type="domain" description="Methyl-accepting transducer" evidence="5">
    <location>
        <begin position="227"/>
        <end position="478"/>
    </location>
</feature>
<evidence type="ECO:0000313" key="7">
    <source>
        <dbReference type="Proteomes" id="UP001302274"/>
    </source>
</evidence>
<keyword evidence="1" id="KW-0145">Chemotaxis</keyword>
<dbReference type="InterPro" id="IPR051310">
    <property type="entry name" value="MCP_chemotaxis"/>
</dbReference>
<dbReference type="PANTHER" id="PTHR43531">
    <property type="entry name" value="PROTEIN ICFG"/>
    <property type="match status" value="1"/>
</dbReference>
<dbReference type="SMART" id="SM00283">
    <property type="entry name" value="MA"/>
    <property type="match status" value="1"/>
</dbReference>
<accession>A0ABU5VXL0</accession>
<feature type="transmembrane region" description="Helical" evidence="4">
    <location>
        <begin position="186"/>
        <end position="210"/>
    </location>
</feature>
<evidence type="ECO:0000256" key="3">
    <source>
        <dbReference type="PROSITE-ProRule" id="PRU00284"/>
    </source>
</evidence>
<keyword evidence="4" id="KW-1133">Transmembrane helix</keyword>
<keyword evidence="7" id="KW-1185">Reference proteome</keyword>
<comment type="similarity">
    <text evidence="2">Belongs to the methyl-accepting chemotaxis (MCP) protein family.</text>
</comment>
<dbReference type="Pfam" id="PF00015">
    <property type="entry name" value="MCPsignal"/>
    <property type="match status" value="1"/>
</dbReference>
<dbReference type="RefSeq" id="WP_323577959.1">
    <property type="nucleotide sequence ID" value="NZ_JAYGJQ010000002.1"/>
</dbReference>
<keyword evidence="4" id="KW-0472">Membrane</keyword>
<sequence length="518" mass="56727">MAHSLGRKISFGQIVSFLFFLSFAAFVIFYLSNIKSTNLKNLKLNFSHYRYSQKTKIHVVQIQQFISDIGATRGEDGLDDGLKEAENNYRALLQNIDEERKLASENNNQEMMVSLDTIKKLSDLYYKTGVTMANLYITKGTKAGNTYMPNFDKASLELQKEVDAFLKQATVNFTEDINKIAQDIELILRLSIWAPLAALVGFSIFSYNFIKKLTRQLSELTNELNQTTPLLINSSDSMKFLSAELSTCATQQAAAVQETAASIEEIAAMIGRNSDNANNAKVSSQESLESVKSGQKALVEMLNAMNEISENNDSFNSFMSKNNAELSEMVQVIKNIADKTNVINDIVFQTKLLSFNASVEAARAGEQGKGFAVVAEEIGNLAQMSGSAANEIKIQLDESINKVNKIVSTTKSQVEILIHDGKDKIALGIDKAKQCDLILNEISNASASAQSLVSEVAGASREQSQGIDEVNKAMGLIDEITNKNSAASQSVSENANQVMQLSTSVKDTATKLFTLING</sequence>
<keyword evidence="3" id="KW-0807">Transducer</keyword>
<proteinExistence type="inferred from homology"/>
<dbReference type="Proteomes" id="UP001302274">
    <property type="component" value="Unassembled WGS sequence"/>
</dbReference>
<dbReference type="InterPro" id="IPR004089">
    <property type="entry name" value="MCPsignal_dom"/>
</dbReference>
<evidence type="ECO:0000259" key="5">
    <source>
        <dbReference type="PROSITE" id="PS50111"/>
    </source>
</evidence>